<evidence type="ECO:0000313" key="7">
    <source>
        <dbReference type="EMBL" id="KAJ4429164.1"/>
    </source>
</evidence>
<protein>
    <recommendedName>
        <fullName evidence="6">EIPR1-like beta-propeller domain-containing protein</fullName>
    </recommendedName>
</protein>
<organism evidence="7 8">
    <name type="scientific">Periplaneta americana</name>
    <name type="common">American cockroach</name>
    <name type="synonym">Blatta americana</name>
    <dbReference type="NCBI Taxonomy" id="6978"/>
    <lineage>
        <taxon>Eukaryota</taxon>
        <taxon>Metazoa</taxon>
        <taxon>Ecdysozoa</taxon>
        <taxon>Arthropoda</taxon>
        <taxon>Hexapoda</taxon>
        <taxon>Insecta</taxon>
        <taxon>Pterygota</taxon>
        <taxon>Neoptera</taxon>
        <taxon>Polyneoptera</taxon>
        <taxon>Dictyoptera</taxon>
        <taxon>Blattodea</taxon>
        <taxon>Blattoidea</taxon>
        <taxon>Blattidae</taxon>
        <taxon>Blattinae</taxon>
        <taxon>Periplaneta</taxon>
    </lineage>
</organism>
<evidence type="ECO:0000313" key="8">
    <source>
        <dbReference type="Proteomes" id="UP001148838"/>
    </source>
</evidence>
<dbReference type="Pfam" id="PF00400">
    <property type="entry name" value="WD40"/>
    <property type="match status" value="1"/>
</dbReference>
<comment type="similarity">
    <text evidence="1">Belongs to the WD repeat EIPR1 family.</text>
</comment>
<keyword evidence="2 4" id="KW-0853">WD repeat</keyword>
<dbReference type="Gene3D" id="2.130.10.10">
    <property type="entry name" value="YVTN repeat-like/Quinoprotein amine dehydrogenase"/>
    <property type="match status" value="1"/>
</dbReference>
<dbReference type="SMART" id="SM00320">
    <property type="entry name" value="WD40"/>
    <property type="match status" value="5"/>
</dbReference>
<evidence type="ECO:0000256" key="1">
    <source>
        <dbReference type="ARBA" id="ARBA00005672"/>
    </source>
</evidence>
<dbReference type="EMBL" id="JAJSOF020000036">
    <property type="protein sequence ID" value="KAJ4429164.1"/>
    <property type="molecule type" value="Genomic_DNA"/>
</dbReference>
<dbReference type="InterPro" id="IPR036322">
    <property type="entry name" value="WD40_repeat_dom_sf"/>
</dbReference>
<dbReference type="SUPFAM" id="SSF50978">
    <property type="entry name" value="WD40 repeat-like"/>
    <property type="match status" value="1"/>
</dbReference>
<feature type="repeat" description="WD" evidence="4">
    <location>
        <begin position="214"/>
        <end position="256"/>
    </location>
</feature>
<dbReference type="InterPro" id="IPR040323">
    <property type="entry name" value="EIPR1"/>
</dbReference>
<dbReference type="PANTHER" id="PTHR14205">
    <property type="entry name" value="WD-REPEAT PROTEIN"/>
    <property type="match status" value="1"/>
</dbReference>
<dbReference type="InterPro" id="IPR019775">
    <property type="entry name" value="WD40_repeat_CS"/>
</dbReference>
<dbReference type="InterPro" id="IPR059104">
    <property type="entry name" value="Beta-prop_EIPR1-like"/>
</dbReference>
<name>A0ABQ8S568_PERAM</name>
<evidence type="ECO:0000259" key="6">
    <source>
        <dbReference type="Pfam" id="PF23609"/>
    </source>
</evidence>
<dbReference type="PROSITE" id="PS00678">
    <property type="entry name" value="WD_REPEATS_1"/>
    <property type="match status" value="1"/>
</dbReference>
<accession>A0ABQ8S568</accession>
<proteinExistence type="inferred from homology"/>
<evidence type="ECO:0000256" key="4">
    <source>
        <dbReference type="PROSITE-ProRule" id="PRU00221"/>
    </source>
</evidence>
<keyword evidence="3" id="KW-0677">Repeat</keyword>
<dbReference type="InterPro" id="IPR001680">
    <property type="entry name" value="WD40_rpt"/>
</dbReference>
<feature type="region of interest" description="Disordered" evidence="5">
    <location>
        <begin position="346"/>
        <end position="365"/>
    </location>
</feature>
<dbReference type="InterPro" id="IPR015943">
    <property type="entry name" value="WD40/YVTN_repeat-like_dom_sf"/>
</dbReference>
<keyword evidence="8" id="KW-1185">Reference proteome</keyword>
<evidence type="ECO:0000256" key="5">
    <source>
        <dbReference type="SAM" id="MobiDB-lite"/>
    </source>
</evidence>
<evidence type="ECO:0000256" key="3">
    <source>
        <dbReference type="ARBA" id="ARBA00022737"/>
    </source>
</evidence>
<dbReference type="PANTHER" id="PTHR14205:SF15">
    <property type="entry name" value="EARP AND GARP COMPLEX-INTERACTING PROTEIN 1"/>
    <property type="match status" value="1"/>
</dbReference>
<sequence>ARALASQLAESDAVRFLVGTQSLKLSHNQVHVVELNEETGGLTTQVFQHGAGEVWTLTASPSDASIIATCYNTLTAENTCCMKSAVWRLPLRDDTAEDEVAERGSVNELPAVELVCQLDTEPFGQEVKVTCFHPTDGSKAASVVDNKFVVWDLDHGNTAKAIHSGVLEGKGQPRFTTGKWNPHHGCSQFVTANDGHVRSWDLRVPPVRSCWRVENAHCQLVRDFDFNPNKQYYMATCGDDGYSRFWDVRNPSEPAIARADHSHCAAAITEWSIMRMKAQNWKLQMLKTMHNWKYTVPALISKLQLDQQHQVWRIRYNHFHDQLVLTSSSDSRVILTSVASISSEPLSHMIDDESSPGDNATDSQKEKLEDGVLATYDEHEDSVYSVEWSSADPWTFASLSYDGRLVISKVPRADKYMILL</sequence>
<dbReference type="Proteomes" id="UP001148838">
    <property type="component" value="Unassembled WGS sequence"/>
</dbReference>
<dbReference type="Pfam" id="PF23609">
    <property type="entry name" value="Beta-prop_EIPR1"/>
    <property type="match status" value="1"/>
</dbReference>
<comment type="caution">
    <text evidence="7">The sequence shown here is derived from an EMBL/GenBank/DDBJ whole genome shotgun (WGS) entry which is preliminary data.</text>
</comment>
<reference evidence="7 8" key="1">
    <citation type="journal article" date="2022" name="Allergy">
        <title>Genome assembly and annotation of Periplaneta americana reveal a comprehensive cockroach allergen profile.</title>
        <authorList>
            <person name="Wang L."/>
            <person name="Xiong Q."/>
            <person name="Saelim N."/>
            <person name="Wang L."/>
            <person name="Nong W."/>
            <person name="Wan A.T."/>
            <person name="Shi M."/>
            <person name="Liu X."/>
            <person name="Cao Q."/>
            <person name="Hui J.H.L."/>
            <person name="Sookrung N."/>
            <person name="Leung T.F."/>
            <person name="Tungtrongchitr A."/>
            <person name="Tsui S.K.W."/>
        </authorList>
    </citation>
    <scope>NUCLEOTIDE SEQUENCE [LARGE SCALE GENOMIC DNA]</scope>
    <source>
        <strain evidence="7">PWHHKU_190912</strain>
    </source>
</reference>
<feature type="domain" description="EIPR1-like beta-propeller" evidence="6">
    <location>
        <begin position="1"/>
        <end position="265"/>
    </location>
</feature>
<evidence type="ECO:0000256" key="2">
    <source>
        <dbReference type="ARBA" id="ARBA00022574"/>
    </source>
</evidence>
<gene>
    <name evidence="7" type="ORF">ANN_26167</name>
</gene>
<feature type="non-terminal residue" evidence="7">
    <location>
        <position position="1"/>
    </location>
</feature>
<dbReference type="PROSITE" id="PS50082">
    <property type="entry name" value="WD_REPEATS_2"/>
    <property type="match status" value="1"/>
</dbReference>